<dbReference type="PANTHER" id="PTHR42858">
    <property type="entry name" value="AMINOTRANSFERASE"/>
    <property type="match status" value="1"/>
</dbReference>
<dbReference type="EMBL" id="PDLM01000008">
    <property type="protein sequence ID" value="RDW71097.1"/>
    <property type="molecule type" value="Genomic_DNA"/>
</dbReference>
<dbReference type="STRING" id="1849047.A0A3D8RAM3"/>
<name>A0A3D8RAM3_9HELO</name>
<keyword evidence="4" id="KW-1185">Reference proteome</keyword>
<protein>
    <recommendedName>
        <fullName evidence="2">Aminotransferase class I/classII large domain-containing protein</fullName>
    </recommendedName>
</protein>
<evidence type="ECO:0000313" key="3">
    <source>
        <dbReference type="EMBL" id="RDW71097.1"/>
    </source>
</evidence>
<dbReference type="Gene3D" id="3.40.640.10">
    <property type="entry name" value="Type I PLP-dependent aspartate aminotransferase-like (Major domain)"/>
    <property type="match status" value="1"/>
</dbReference>
<dbReference type="SUPFAM" id="SSF53383">
    <property type="entry name" value="PLP-dependent transferases"/>
    <property type="match status" value="1"/>
</dbReference>
<dbReference type="AlphaFoldDB" id="A0A3D8RAM3"/>
<dbReference type="OrthoDB" id="7042322at2759"/>
<organism evidence="3 4">
    <name type="scientific">Coleophoma cylindrospora</name>
    <dbReference type="NCBI Taxonomy" id="1849047"/>
    <lineage>
        <taxon>Eukaryota</taxon>
        <taxon>Fungi</taxon>
        <taxon>Dikarya</taxon>
        <taxon>Ascomycota</taxon>
        <taxon>Pezizomycotina</taxon>
        <taxon>Leotiomycetes</taxon>
        <taxon>Helotiales</taxon>
        <taxon>Dermateaceae</taxon>
        <taxon>Coleophoma</taxon>
    </lineage>
</organism>
<feature type="region of interest" description="Disordered" evidence="1">
    <location>
        <begin position="305"/>
        <end position="397"/>
    </location>
</feature>
<gene>
    <name evidence="3" type="ORF">BP6252_07660</name>
</gene>
<dbReference type="CDD" id="cd00609">
    <property type="entry name" value="AAT_like"/>
    <property type="match status" value="1"/>
</dbReference>
<dbReference type="InterPro" id="IPR015424">
    <property type="entry name" value="PyrdxlP-dep_Trfase"/>
</dbReference>
<evidence type="ECO:0000313" key="4">
    <source>
        <dbReference type="Proteomes" id="UP000256645"/>
    </source>
</evidence>
<comment type="caution">
    <text evidence="3">The sequence shown here is derived from an EMBL/GenBank/DDBJ whole genome shotgun (WGS) entry which is preliminary data.</text>
</comment>
<dbReference type="Gene3D" id="3.90.1150.10">
    <property type="entry name" value="Aspartate Aminotransferase, domain 1"/>
    <property type="match status" value="1"/>
</dbReference>
<feature type="compositionally biased region" description="Basic residues" evidence="1">
    <location>
        <begin position="368"/>
        <end position="377"/>
    </location>
</feature>
<feature type="domain" description="Aminotransferase class I/classII large" evidence="2">
    <location>
        <begin position="25"/>
        <end position="310"/>
    </location>
</feature>
<evidence type="ECO:0000256" key="1">
    <source>
        <dbReference type="SAM" id="MobiDB-lite"/>
    </source>
</evidence>
<reference evidence="3 4" key="1">
    <citation type="journal article" date="2018" name="IMA Fungus">
        <title>IMA Genome-F 9: Draft genome sequence of Annulohypoxylon stygium, Aspergillus mulundensis, Berkeleyomyces basicola (syn. Thielaviopsis basicola), Ceratocystis smalleyi, two Cercospora beticola strains, Coleophoma cylindrospora, Fusarium fracticaudum, Phialophora cf. hyalina, and Morchella septimelata.</title>
        <authorList>
            <person name="Wingfield B.D."/>
            <person name="Bills G.F."/>
            <person name="Dong Y."/>
            <person name="Huang W."/>
            <person name="Nel W.J."/>
            <person name="Swalarsk-Parry B.S."/>
            <person name="Vaghefi N."/>
            <person name="Wilken P.M."/>
            <person name="An Z."/>
            <person name="de Beer Z.W."/>
            <person name="De Vos L."/>
            <person name="Chen L."/>
            <person name="Duong T.A."/>
            <person name="Gao Y."/>
            <person name="Hammerbacher A."/>
            <person name="Kikkert J.R."/>
            <person name="Li Y."/>
            <person name="Li H."/>
            <person name="Li K."/>
            <person name="Li Q."/>
            <person name="Liu X."/>
            <person name="Ma X."/>
            <person name="Naidoo K."/>
            <person name="Pethybridge S.J."/>
            <person name="Sun J."/>
            <person name="Steenkamp E.T."/>
            <person name="van der Nest M.A."/>
            <person name="van Wyk S."/>
            <person name="Wingfield M.J."/>
            <person name="Xiong C."/>
            <person name="Yue Q."/>
            <person name="Zhang X."/>
        </authorList>
    </citation>
    <scope>NUCLEOTIDE SEQUENCE [LARGE SCALE GENOMIC DNA]</scope>
    <source>
        <strain evidence="3 4">BP6252</strain>
    </source>
</reference>
<dbReference type="InterPro" id="IPR015422">
    <property type="entry name" value="PyrdxlP-dep_Trfase_small"/>
</dbReference>
<dbReference type="InterPro" id="IPR004839">
    <property type="entry name" value="Aminotransferase_I/II_large"/>
</dbReference>
<dbReference type="GO" id="GO:0030170">
    <property type="term" value="F:pyridoxal phosphate binding"/>
    <property type="evidence" value="ECO:0007669"/>
    <property type="project" value="InterPro"/>
</dbReference>
<feature type="compositionally biased region" description="Basic and acidic residues" evidence="1">
    <location>
        <begin position="324"/>
        <end position="340"/>
    </location>
</feature>
<dbReference type="Proteomes" id="UP000256645">
    <property type="component" value="Unassembled WGS sequence"/>
</dbReference>
<feature type="compositionally biased region" description="Basic and acidic residues" evidence="1">
    <location>
        <begin position="378"/>
        <end position="389"/>
    </location>
</feature>
<dbReference type="InterPro" id="IPR015421">
    <property type="entry name" value="PyrdxlP-dep_Trfase_major"/>
</dbReference>
<dbReference type="PANTHER" id="PTHR42858:SF1">
    <property type="entry name" value="LD15494P"/>
    <property type="match status" value="1"/>
</dbReference>
<dbReference type="Pfam" id="PF00155">
    <property type="entry name" value="Aminotran_1_2"/>
    <property type="match status" value="1"/>
</dbReference>
<sequence length="397" mass="43588">MAHLPLINLQLGWPSRELLPASALAQAATDSMADYELACSALLYGPGLGNTPLRQAVAQWLSEVYTPAAGDIPVERISISGGASQNVANLLQVFTDAGFTRHVWMIEPVYHLASKIFEDAGFQGKLRGVPEDAEGCDVGYLRARLRDAERERERSLLRAGEDDRPQFKTGALYPKIYKHVIYCVPTFSNPSAKTMSLRRREELLCLAREFDALIITDDCYDVLRWPKNQGVSSHELGPLPPRLVDLDRTLPGGSEWGNTVSNGTFSKLVGPGIRVGWMESTSLFALGLWIHQLRRESFAVHLDAGGPAAAEEHPTGAHPAGSDPDIHRAIPQPDERHREVSSPAGSPSGHRREFRRDATAKHPDHPNRGSRRLLHVHHAPERPAGHESPRGAGASRV</sequence>
<evidence type="ECO:0000259" key="2">
    <source>
        <dbReference type="Pfam" id="PF00155"/>
    </source>
</evidence>
<proteinExistence type="predicted"/>
<accession>A0A3D8RAM3</accession>
<dbReference type="GO" id="GO:0047536">
    <property type="term" value="F:2-aminoadipate transaminase activity"/>
    <property type="evidence" value="ECO:0007669"/>
    <property type="project" value="TreeGrafter"/>
</dbReference>
<feature type="compositionally biased region" description="Basic and acidic residues" evidence="1">
    <location>
        <begin position="350"/>
        <end position="367"/>
    </location>
</feature>